<dbReference type="GO" id="GO:0005634">
    <property type="term" value="C:nucleus"/>
    <property type="evidence" value="ECO:0007669"/>
    <property type="project" value="TreeGrafter"/>
</dbReference>
<dbReference type="SUPFAM" id="SSF47986">
    <property type="entry name" value="DEATH domain"/>
    <property type="match status" value="1"/>
</dbReference>
<feature type="compositionally biased region" description="Basic residues" evidence="4">
    <location>
        <begin position="302"/>
        <end position="311"/>
    </location>
</feature>
<proteinExistence type="predicted"/>
<sequence>MSVCSLLRGVERAFCTRSSTGRAHAHTACGSQAQETVSLRDFPQLQLGDDPESQDGSGWKFWRRFSTRTRSERAIHKPDIRRRDRPEVTLLEAPVEAEQSPECLTDNQPRPGPLSGPLPDVVDKAPGPARLSGPNGVAPPKPPRLFLYRTPSNVSKHSKISTGADAALVNGGVAKSAEVPGGSPVIVQQPQGSPSHQLYHNIKTGENNNLPEQVTRNYAGESPRKLSQSTVSPAPSDSQQPAPFHISHSNQDPSKQSPKDNGKSKVREDAGDCRPVLPATPGLLAAVPNRKSKIKSPEMSSRRHQHARSRRRSNDKTCHSGDAKSRQRHIMVSISELLRQSLDPYPLLEPLKRAGVLTNVDMQSFLGHHDRKSVCEGLADLVGEAGPQAISIFSDALSNTGTCSEILEVLQVMREMDKIVHDVPHEPVSPAPTALGDEEDEAALTAEEKSLRFEVGYLAPDHTLKPLVELDRAQRLSKASMSTRSSAYSLLESGGEHGAFPGLVMVSVCVAGHNLSGPRSQCLADLLRERRCVCEMRVGKTRLTGQDVTVLAAALKHNSTVHSLDLRLNTIDDTGAEALAGLLQTTRTLRDLNLSSCGLSPGSLSTLAAAVGANRSLFDLDLSFLEVGDESAPYLRDMLRANTGLRKLRLRSNNLTWSGCYVIAEGLTRNTGLQVLDLGRNSLGDAGMQALAKFLPDTSICELYVENSGVTQAGCEHLGEVVARCKRLKTLDASTNLLTDAGIGRLAAALERSSSIENVGLNMCGLTNDGFSKLLDMLEKNTSLLQVKLCYNRLGGTEHINPQATTDNLRYRLRIVTSSRPKLKILLWGNAIDEG</sequence>
<feature type="compositionally biased region" description="Basic and acidic residues" evidence="4">
    <location>
        <begin position="257"/>
        <end position="272"/>
    </location>
</feature>
<organism evidence="5 6">
    <name type="scientific">Elysia crispata</name>
    <name type="common">lettuce slug</name>
    <dbReference type="NCBI Taxonomy" id="231223"/>
    <lineage>
        <taxon>Eukaryota</taxon>
        <taxon>Metazoa</taxon>
        <taxon>Spiralia</taxon>
        <taxon>Lophotrochozoa</taxon>
        <taxon>Mollusca</taxon>
        <taxon>Gastropoda</taxon>
        <taxon>Heterobranchia</taxon>
        <taxon>Euthyneura</taxon>
        <taxon>Panpulmonata</taxon>
        <taxon>Sacoglossa</taxon>
        <taxon>Placobranchoidea</taxon>
        <taxon>Plakobranchidae</taxon>
        <taxon>Elysia</taxon>
    </lineage>
</organism>
<protein>
    <submittedName>
        <fullName evidence="5">Uncharacterized protein</fullName>
    </submittedName>
</protein>
<evidence type="ECO:0000256" key="2">
    <source>
        <dbReference type="ARBA" id="ARBA00022614"/>
    </source>
</evidence>
<dbReference type="GO" id="GO:0005829">
    <property type="term" value="C:cytosol"/>
    <property type="evidence" value="ECO:0007669"/>
    <property type="project" value="TreeGrafter"/>
</dbReference>
<dbReference type="EMBL" id="JAWDGP010001977">
    <property type="protein sequence ID" value="KAK3786304.1"/>
    <property type="molecule type" value="Genomic_DNA"/>
</dbReference>
<keyword evidence="3" id="KW-0677">Repeat</keyword>
<dbReference type="GO" id="GO:0031267">
    <property type="term" value="F:small GTPase binding"/>
    <property type="evidence" value="ECO:0007669"/>
    <property type="project" value="TreeGrafter"/>
</dbReference>
<dbReference type="SUPFAM" id="SSF52047">
    <property type="entry name" value="RNI-like"/>
    <property type="match status" value="1"/>
</dbReference>
<name>A0AAE1AEA3_9GAST</name>
<dbReference type="AlphaFoldDB" id="A0AAE1AEA3"/>
<dbReference type="PANTHER" id="PTHR24113:SF12">
    <property type="entry name" value="RAN GTPASE-ACTIVATING PROTEIN 1"/>
    <property type="match status" value="1"/>
</dbReference>
<dbReference type="GO" id="GO:0006913">
    <property type="term" value="P:nucleocytoplasmic transport"/>
    <property type="evidence" value="ECO:0007669"/>
    <property type="project" value="TreeGrafter"/>
</dbReference>
<dbReference type="Pfam" id="PF13516">
    <property type="entry name" value="LRR_6"/>
    <property type="match status" value="3"/>
</dbReference>
<evidence type="ECO:0000256" key="1">
    <source>
        <dbReference type="ARBA" id="ARBA00022468"/>
    </source>
</evidence>
<feature type="compositionally biased region" description="Polar residues" evidence="4">
    <location>
        <begin position="247"/>
        <end position="256"/>
    </location>
</feature>
<dbReference type="GO" id="GO:0005096">
    <property type="term" value="F:GTPase activator activity"/>
    <property type="evidence" value="ECO:0007669"/>
    <property type="project" value="UniProtKB-KW"/>
</dbReference>
<dbReference type="InterPro" id="IPR032675">
    <property type="entry name" value="LRR_dom_sf"/>
</dbReference>
<dbReference type="CDD" id="cd01671">
    <property type="entry name" value="CARD"/>
    <property type="match status" value="1"/>
</dbReference>
<keyword evidence="2" id="KW-0433">Leucine-rich repeat</keyword>
<feature type="region of interest" description="Disordered" evidence="4">
    <location>
        <begin position="92"/>
        <end position="145"/>
    </location>
</feature>
<gene>
    <name evidence="5" type="ORF">RRG08_057682</name>
</gene>
<reference evidence="5" key="1">
    <citation type="journal article" date="2023" name="G3 (Bethesda)">
        <title>A reference genome for the long-term kleptoplast-retaining sea slug Elysia crispata morphotype clarki.</title>
        <authorList>
            <person name="Eastman K.E."/>
            <person name="Pendleton A.L."/>
            <person name="Shaikh M.A."/>
            <person name="Suttiyut T."/>
            <person name="Ogas R."/>
            <person name="Tomko P."/>
            <person name="Gavelis G."/>
            <person name="Widhalm J.R."/>
            <person name="Wisecaver J.H."/>
        </authorList>
    </citation>
    <scope>NUCLEOTIDE SEQUENCE</scope>
    <source>
        <strain evidence="5">ECLA1</strain>
    </source>
</reference>
<evidence type="ECO:0000313" key="5">
    <source>
        <dbReference type="EMBL" id="KAK3786304.1"/>
    </source>
</evidence>
<dbReference type="Proteomes" id="UP001283361">
    <property type="component" value="Unassembled WGS sequence"/>
</dbReference>
<dbReference type="PANTHER" id="PTHR24113">
    <property type="entry name" value="RAN GTPASE-ACTIVATING PROTEIN 1"/>
    <property type="match status" value="1"/>
</dbReference>
<evidence type="ECO:0000313" key="6">
    <source>
        <dbReference type="Proteomes" id="UP001283361"/>
    </source>
</evidence>
<evidence type="ECO:0000256" key="3">
    <source>
        <dbReference type="ARBA" id="ARBA00022737"/>
    </source>
</evidence>
<dbReference type="InterPro" id="IPR027038">
    <property type="entry name" value="RanGap"/>
</dbReference>
<keyword evidence="1" id="KW-0343">GTPase activation</keyword>
<accession>A0AAE1AEA3</accession>
<dbReference type="InterPro" id="IPR001611">
    <property type="entry name" value="Leu-rich_rpt"/>
</dbReference>
<feature type="compositionally biased region" description="Basic and acidic residues" evidence="4">
    <location>
        <begin position="312"/>
        <end position="325"/>
    </location>
</feature>
<dbReference type="SMART" id="SM00368">
    <property type="entry name" value="LRR_RI"/>
    <property type="match status" value="8"/>
</dbReference>
<dbReference type="Gene3D" id="3.80.10.10">
    <property type="entry name" value="Ribonuclease Inhibitor"/>
    <property type="match status" value="1"/>
</dbReference>
<dbReference type="Gene3D" id="1.10.533.10">
    <property type="entry name" value="Death Domain, Fas"/>
    <property type="match status" value="1"/>
</dbReference>
<dbReference type="InterPro" id="IPR011029">
    <property type="entry name" value="DEATH-like_dom_sf"/>
</dbReference>
<feature type="compositionally biased region" description="Polar residues" evidence="4">
    <location>
        <begin position="186"/>
        <end position="216"/>
    </location>
</feature>
<evidence type="ECO:0000256" key="4">
    <source>
        <dbReference type="SAM" id="MobiDB-lite"/>
    </source>
</evidence>
<feature type="compositionally biased region" description="Low complexity" evidence="4">
    <location>
        <begin position="232"/>
        <end position="243"/>
    </location>
</feature>
<feature type="region of interest" description="Disordered" evidence="4">
    <location>
        <begin position="176"/>
        <end position="326"/>
    </location>
</feature>
<keyword evidence="6" id="KW-1185">Reference proteome</keyword>
<dbReference type="GO" id="GO:0048471">
    <property type="term" value="C:perinuclear region of cytoplasm"/>
    <property type="evidence" value="ECO:0007669"/>
    <property type="project" value="TreeGrafter"/>
</dbReference>
<comment type="caution">
    <text evidence="5">The sequence shown here is derived from an EMBL/GenBank/DDBJ whole genome shotgun (WGS) entry which is preliminary data.</text>
</comment>